<reference evidence="4" key="1">
    <citation type="submission" date="2023-06" db="EMBL/GenBank/DDBJ databases">
        <title>Genome-scale phylogeny and comparative genomics of the fungal order Sordariales.</title>
        <authorList>
            <consortium name="Lawrence Berkeley National Laboratory"/>
            <person name="Hensen N."/>
            <person name="Bonometti L."/>
            <person name="Westerberg I."/>
            <person name="Brannstrom I.O."/>
            <person name="Guillou S."/>
            <person name="Cros-Aarteil S."/>
            <person name="Calhoun S."/>
            <person name="Haridas S."/>
            <person name="Kuo A."/>
            <person name="Mondo S."/>
            <person name="Pangilinan J."/>
            <person name="Riley R."/>
            <person name="Labutti K."/>
            <person name="Andreopoulos B."/>
            <person name="Lipzen A."/>
            <person name="Chen C."/>
            <person name="Yanf M."/>
            <person name="Daum C."/>
            <person name="Ng V."/>
            <person name="Clum A."/>
            <person name="Steindorff A."/>
            <person name="Ohm R."/>
            <person name="Martin F."/>
            <person name="Silar P."/>
            <person name="Natvig D."/>
            <person name="Lalanne C."/>
            <person name="Gautier V."/>
            <person name="Ament-Velasquez S.L."/>
            <person name="Kruys A."/>
            <person name="Hutchinson M.I."/>
            <person name="Powell A.J."/>
            <person name="Barry K."/>
            <person name="Miller A.N."/>
            <person name="Grigoriev I.V."/>
            <person name="Debuchy R."/>
            <person name="Gladieux P."/>
            <person name="Thoren M.H."/>
            <person name="Johannesson H."/>
        </authorList>
    </citation>
    <scope>NUCLEOTIDE SEQUENCE</scope>
    <source>
        <strain evidence="4">PSN4</strain>
    </source>
</reference>
<accession>A0AAJ0BN11</accession>
<evidence type="ECO:0000313" key="5">
    <source>
        <dbReference type="Proteomes" id="UP001239445"/>
    </source>
</evidence>
<dbReference type="Pfam" id="PF26640">
    <property type="entry name" value="DUF8212"/>
    <property type="match status" value="1"/>
</dbReference>
<feature type="region of interest" description="Disordered" evidence="1">
    <location>
        <begin position="154"/>
        <end position="173"/>
    </location>
</feature>
<proteinExistence type="predicted"/>
<dbReference type="EMBL" id="MU839828">
    <property type="protein sequence ID" value="KAK1758916.1"/>
    <property type="molecule type" value="Genomic_DNA"/>
</dbReference>
<evidence type="ECO:0000259" key="3">
    <source>
        <dbReference type="Pfam" id="PF26640"/>
    </source>
</evidence>
<comment type="caution">
    <text evidence="4">The sequence shown here is derived from an EMBL/GenBank/DDBJ whole genome shotgun (WGS) entry which is preliminary data.</text>
</comment>
<feature type="domain" description="Heterokaryon incompatibility" evidence="2">
    <location>
        <begin position="22"/>
        <end position="108"/>
    </location>
</feature>
<dbReference type="AlphaFoldDB" id="A0AAJ0BN11"/>
<feature type="domain" description="DUF8212" evidence="3">
    <location>
        <begin position="243"/>
        <end position="279"/>
    </location>
</feature>
<evidence type="ECO:0000313" key="4">
    <source>
        <dbReference type="EMBL" id="KAK1758916.1"/>
    </source>
</evidence>
<dbReference type="InterPro" id="IPR010730">
    <property type="entry name" value="HET"/>
</dbReference>
<evidence type="ECO:0000259" key="2">
    <source>
        <dbReference type="Pfam" id="PF06985"/>
    </source>
</evidence>
<dbReference type="InterPro" id="IPR058525">
    <property type="entry name" value="DUF8212"/>
</dbReference>
<gene>
    <name evidence="4" type="ORF">QBC47DRAFT_336441</name>
</gene>
<keyword evidence="5" id="KW-1185">Reference proteome</keyword>
<sequence>MWLINAKTFERREFVGTSIPDYAVLSHTWGVAEVTFDDMALAISESPPRKAGWAKIEGTCRQAVSDKLDWVWVDTCCIDKRSSAELSEAINSMFAWYRRAARCYVYLEDVVLPDDHALEQSKWFTRGWTLQELLAPTQVFFYDQTWTYIGRKISSSTTPSSSKQPPGPAKSPADQRFLARIASITHIPPSVLESPDGFASECTAKKMSWAASRATTRPEDLAYCLMGLFDVNLPILYGEGLRHAFRRLQLEIMAKTTDHSIFAWDYSLPTSDPRTILAETPAAFRHSAGVTVWGFRDYKPAGAFIMTNSGLQASFFLSATRSPTPLALLECGVRDEDGKHRVAIPLEVCQKRKQNSPGLYLRRVDFQYAPAGGGAAGGGGSSLSSSSSGMASRSKLVTWDAEGLKLGPWGTGQGAGPEDVVIMESRHHEHWRALMHHSSVRDQLLFTM</sequence>
<name>A0AAJ0BN11_9PEZI</name>
<organism evidence="4 5">
    <name type="scientific">Echria macrotheca</name>
    <dbReference type="NCBI Taxonomy" id="438768"/>
    <lineage>
        <taxon>Eukaryota</taxon>
        <taxon>Fungi</taxon>
        <taxon>Dikarya</taxon>
        <taxon>Ascomycota</taxon>
        <taxon>Pezizomycotina</taxon>
        <taxon>Sordariomycetes</taxon>
        <taxon>Sordariomycetidae</taxon>
        <taxon>Sordariales</taxon>
        <taxon>Schizotheciaceae</taxon>
        <taxon>Echria</taxon>
    </lineage>
</organism>
<evidence type="ECO:0000256" key="1">
    <source>
        <dbReference type="SAM" id="MobiDB-lite"/>
    </source>
</evidence>
<dbReference type="Proteomes" id="UP001239445">
    <property type="component" value="Unassembled WGS sequence"/>
</dbReference>
<dbReference type="Pfam" id="PF06985">
    <property type="entry name" value="HET"/>
    <property type="match status" value="1"/>
</dbReference>
<dbReference type="PANTHER" id="PTHR10622">
    <property type="entry name" value="HET DOMAIN-CONTAINING PROTEIN"/>
    <property type="match status" value="1"/>
</dbReference>
<dbReference type="PANTHER" id="PTHR10622:SF10">
    <property type="entry name" value="HET DOMAIN-CONTAINING PROTEIN"/>
    <property type="match status" value="1"/>
</dbReference>
<protein>
    <submittedName>
        <fullName evidence="4">Vegetative incompatibility protein HET-E-1</fullName>
    </submittedName>
</protein>